<protein>
    <submittedName>
        <fullName evidence="1">Uncharacterized protein</fullName>
    </submittedName>
</protein>
<keyword evidence="2" id="KW-1185">Reference proteome</keyword>
<evidence type="ECO:0000313" key="1">
    <source>
        <dbReference type="EMBL" id="KAK3288861.1"/>
    </source>
</evidence>
<evidence type="ECO:0000313" key="2">
    <source>
        <dbReference type="Proteomes" id="UP001190700"/>
    </source>
</evidence>
<accession>A0AAE0H4L3</accession>
<comment type="caution">
    <text evidence="1">The sequence shown here is derived from an EMBL/GenBank/DDBJ whole genome shotgun (WGS) entry which is preliminary data.</text>
</comment>
<gene>
    <name evidence="1" type="ORF">CYMTET_3685</name>
</gene>
<reference evidence="1 2" key="1">
    <citation type="journal article" date="2015" name="Genome Biol. Evol.">
        <title>Comparative Genomics of a Bacterivorous Green Alga Reveals Evolutionary Causalities and Consequences of Phago-Mixotrophic Mode of Nutrition.</title>
        <authorList>
            <person name="Burns J.A."/>
            <person name="Paasch A."/>
            <person name="Narechania A."/>
            <person name="Kim E."/>
        </authorList>
    </citation>
    <scope>NUCLEOTIDE SEQUENCE [LARGE SCALE GENOMIC DNA]</scope>
    <source>
        <strain evidence="1 2">PLY_AMNH</strain>
    </source>
</reference>
<name>A0AAE0H4L3_9CHLO</name>
<dbReference type="EMBL" id="LGRX02000340">
    <property type="protein sequence ID" value="KAK3288861.1"/>
    <property type="molecule type" value="Genomic_DNA"/>
</dbReference>
<dbReference type="Proteomes" id="UP001190700">
    <property type="component" value="Unassembled WGS sequence"/>
</dbReference>
<proteinExistence type="predicted"/>
<dbReference type="AlphaFoldDB" id="A0AAE0H4L3"/>
<sequence>MTSGMIILSSELERNECTHGACFPFFCERANRSVVDTYIPVCEFIAQETKIIVAPVKNNKGHFVAAFTRLDRTTVVNECVCLNEDELRAIGALGLLSETLRDKRVIQELERHDREADDY</sequence>
<organism evidence="1 2">
    <name type="scientific">Cymbomonas tetramitiformis</name>
    <dbReference type="NCBI Taxonomy" id="36881"/>
    <lineage>
        <taxon>Eukaryota</taxon>
        <taxon>Viridiplantae</taxon>
        <taxon>Chlorophyta</taxon>
        <taxon>Pyramimonadophyceae</taxon>
        <taxon>Pyramimonadales</taxon>
        <taxon>Pyramimonadaceae</taxon>
        <taxon>Cymbomonas</taxon>
    </lineage>
</organism>